<dbReference type="Proteomes" id="UP000011205">
    <property type="component" value="Unassembled WGS sequence"/>
</dbReference>
<name>L8PHY5_STRVR</name>
<comment type="caution">
    <text evidence="1">The sequence shown here is derived from an EMBL/GenBank/DDBJ whole genome shotgun (WGS) entry which is preliminary data.</text>
</comment>
<proteinExistence type="predicted"/>
<evidence type="ECO:0000313" key="1">
    <source>
        <dbReference type="EMBL" id="ELS55839.1"/>
    </source>
</evidence>
<sequence>MMTYVVDLAPQVEKALAEMPEDGRQEVLETIAAVLVRRDVWPTLGGWDGALWFGPRSWVVFVAYADGVDVLDLGWVG</sequence>
<dbReference type="EMBL" id="AMLP01000102">
    <property type="protein sequence ID" value="ELS55839.1"/>
    <property type="molecule type" value="Genomic_DNA"/>
</dbReference>
<accession>L8PHY5</accession>
<dbReference type="AlphaFoldDB" id="L8PHY5"/>
<protein>
    <submittedName>
        <fullName evidence="1">Uncharacterized protein</fullName>
    </submittedName>
</protein>
<evidence type="ECO:0000313" key="2">
    <source>
        <dbReference type="Proteomes" id="UP000011205"/>
    </source>
</evidence>
<reference evidence="1 2" key="1">
    <citation type="journal article" date="2013" name="Genome Announc.">
        <title>Draft Genome Sequence of Streptomyces viridochromogenes Strain Tu57, Producer of Avilamycin.</title>
        <authorList>
            <person name="Gruning B.A."/>
            <person name="Erxleben A."/>
            <person name="Hahnlein A."/>
            <person name="Gunther S."/>
        </authorList>
    </citation>
    <scope>NUCLEOTIDE SEQUENCE [LARGE SCALE GENOMIC DNA]</scope>
    <source>
        <strain evidence="1 2">Tue57</strain>
    </source>
</reference>
<gene>
    <name evidence="1" type="ORF">STVIR_3184</name>
</gene>
<organism evidence="1 2">
    <name type="scientific">Streptomyces viridochromogenes Tue57</name>
    <dbReference type="NCBI Taxonomy" id="1160705"/>
    <lineage>
        <taxon>Bacteria</taxon>
        <taxon>Bacillati</taxon>
        <taxon>Actinomycetota</taxon>
        <taxon>Actinomycetes</taxon>
        <taxon>Kitasatosporales</taxon>
        <taxon>Streptomycetaceae</taxon>
        <taxon>Streptomyces</taxon>
    </lineage>
</organism>
<dbReference type="PATRIC" id="fig|1160705.3.peg.3159"/>